<feature type="transmembrane region" description="Helical" evidence="2">
    <location>
        <begin position="21"/>
        <end position="43"/>
    </location>
</feature>
<dbReference type="RefSeq" id="WP_189437199.1">
    <property type="nucleotide sequence ID" value="NZ_BMXE01000004.1"/>
</dbReference>
<sequence length="249" mass="27069">MGSDGDRKPKRVGFMTRLRNYFFTGLVITGPVGITLYLSWSLIQLIDGWVKPFLPSIYNPDTYLPVEVPGFGLFAALVAITIIGFLTANIAGRSLVSVGESILGRMPLVRNLYAALKQIFETVLNDSGRNFTKAGLIEYPREGLWALVFLATDTKGEVAAHLANEADTVSVFLPTTPNPTSGFLLFVPREDIIELSMSVEDAAKLVISAGLVSPEYPALLEGEDKQAVEEHQRKKAGNKEGSHQTVAAD</sequence>
<evidence type="ECO:0000313" key="4">
    <source>
        <dbReference type="Proteomes" id="UP000637980"/>
    </source>
</evidence>
<keyword evidence="2" id="KW-1133">Transmembrane helix</keyword>
<keyword evidence="2" id="KW-0812">Transmembrane</keyword>
<dbReference type="EMBL" id="BMXE01000004">
    <property type="protein sequence ID" value="GHB35131.1"/>
    <property type="molecule type" value="Genomic_DNA"/>
</dbReference>
<dbReference type="Pfam" id="PF04367">
    <property type="entry name" value="DUF502"/>
    <property type="match status" value="1"/>
</dbReference>
<proteinExistence type="predicted"/>
<reference evidence="4" key="1">
    <citation type="journal article" date="2019" name="Int. J. Syst. Evol. Microbiol.">
        <title>The Global Catalogue of Microorganisms (GCM) 10K type strain sequencing project: providing services to taxonomists for standard genome sequencing and annotation.</title>
        <authorList>
            <consortium name="The Broad Institute Genomics Platform"/>
            <consortium name="The Broad Institute Genome Sequencing Center for Infectious Disease"/>
            <person name="Wu L."/>
            <person name="Ma J."/>
        </authorList>
    </citation>
    <scope>NUCLEOTIDE SEQUENCE [LARGE SCALE GENOMIC DNA]</scope>
    <source>
        <strain evidence="4">KCTC 12861</strain>
    </source>
</reference>
<organism evidence="3 4">
    <name type="scientific">Pseudovibrio japonicus</name>
    <dbReference type="NCBI Taxonomy" id="366534"/>
    <lineage>
        <taxon>Bacteria</taxon>
        <taxon>Pseudomonadati</taxon>
        <taxon>Pseudomonadota</taxon>
        <taxon>Alphaproteobacteria</taxon>
        <taxon>Hyphomicrobiales</taxon>
        <taxon>Stappiaceae</taxon>
        <taxon>Pseudovibrio</taxon>
    </lineage>
</organism>
<dbReference type="Proteomes" id="UP000637980">
    <property type="component" value="Unassembled WGS sequence"/>
</dbReference>
<dbReference type="PANTHER" id="PTHR31876:SF26">
    <property type="entry name" value="PROTEIN LIKE COV 2"/>
    <property type="match status" value="1"/>
</dbReference>
<comment type="caution">
    <text evidence="3">The sequence shown here is derived from an EMBL/GenBank/DDBJ whole genome shotgun (WGS) entry which is preliminary data.</text>
</comment>
<dbReference type="PANTHER" id="PTHR31876">
    <property type="entry name" value="COV-LIKE PROTEIN 1"/>
    <property type="match status" value="1"/>
</dbReference>
<evidence type="ECO:0000313" key="3">
    <source>
        <dbReference type="EMBL" id="GHB35131.1"/>
    </source>
</evidence>
<feature type="region of interest" description="Disordered" evidence="1">
    <location>
        <begin position="222"/>
        <end position="249"/>
    </location>
</feature>
<keyword evidence="4" id="KW-1185">Reference proteome</keyword>
<feature type="transmembrane region" description="Helical" evidence="2">
    <location>
        <begin position="63"/>
        <end position="86"/>
    </location>
</feature>
<evidence type="ECO:0000256" key="2">
    <source>
        <dbReference type="SAM" id="Phobius"/>
    </source>
</evidence>
<gene>
    <name evidence="3" type="ORF">GCM10007094_25780</name>
</gene>
<name>A0ABQ3EDZ5_9HYPH</name>
<accession>A0ABQ3EDZ5</accession>
<evidence type="ECO:0000256" key="1">
    <source>
        <dbReference type="SAM" id="MobiDB-lite"/>
    </source>
</evidence>
<feature type="compositionally biased region" description="Basic and acidic residues" evidence="1">
    <location>
        <begin position="222"/>
        <end position="242"/>
    </location>
</feature>
<protein>
    <submittedName>
        <fullName evidence="3">Membrane protein</fullName>
    </submittedName>
</protein>
<keyword evidence="2" id="KW-0472">Membrane</keyword>
<dbReference type="InterPro" id="IPR007462">
    <property type="entry name" value="COV1-like"/>
</dbReference>